<name>A0A9D2PMK3_9FIRM</name>
<comment type="caution">
    <text evidence="1">The sequence shown here is derived from an EMBL/GenBank/DDBJ whole genome shotgun (WGS) entry which is preliminary data.</text>
</comment>
<organism evidence="1 2">
    <name type="scientific">Candidatus Blautia merdavium</name>
    <dbReference type="NCBI Taxonomy" id="2838494"/>
    <lineage>
        <taxon>Bacteria</taxon>
        <taxon>Bacillati</taxon>
        <taxon>Bacillota</taxon>
        <taxon>Clostridia</taxon>
        <taxon>Lachnospirales</taxon>
        <taxon>Lachnospiraceae</taxon>
        <taxon>Blautia</taxon>
    </lineage>
</organism>
<sequence>MMEKDGLGMGTASPNLINICVDRSMDGEIAGKFYCSYFSHSRKFDNIVQLLRSMEQFYNRISFPQSAVQLRNFAGSRIARGDEEIADAPVLDRDYIIGRRGICATFLVHVQYRQNATWQGSVLWAEKEKAAEFNSALELIMIIDNILRFGALE</sequence>
<evidence type="ECO:0000313" key="1">
    <source>
        <dbReference type="EMBL" id="HJC62301.1"/>
    </source>
</evidence>
<dbReference type="EMBL" id="DWVZ01000015">
    <property type="protein sequence ID" value="HJC62301.1"/>
    <property type="molecule type" value="Genomic_DNA"/>
</dbReference>
<accession>A0A9D2PMK3</accession>
<dbReference type="AlphaFoldDB" id="A0A9D2PMK3"/>
<gene>
    <name evidence="1" type="ORF">H9753_01600</name>
</gene>
<dbReference type="Proteomes" id="UP000823886">
    <property type="component" value="Unassembled WGS sequence"/>
</dbReference>
<reference evidence="1" key="1">
    <citation type="journal article" date="2021" name="PeerJ">
        <title>Extensive microbial diversity within the chicken gut microbiome revealed by metagenomics and culture.</title>
        <authorList>
            <person name="Gilroy R."/>
            <person name="Ravi A."/>
            <person name="Getino M."/>
            <person name="Pursley I."/>
            <person name="Horton D.L."/>
            <person name="Alikhan N.F."/>
            <person name="Baker D."/>
            <person name="Gharbi K."/>
            <person name="Hall N."/>
            <person name="Watson M."/>
            <person name="Adriaenssens E.M."/>
            <person name="Foster-Nyarko E."/>
            <person name="Jarju S."/>
            <person name="Secka A."/>
            <person name="Antonio M."/>
            <person name="Oren A."/>
            <person name="Chaudhuri R.R."/>
            <person name="La Ragione R."/>
            <person name="Hildebrand F."/>
            <person name="Pallen M.J."/>
        </authorList>
    </citation>
    <scope>NUCLEOTIDE SEQUENCE</scope>
    <source>
        <strain evidence="1">ChiBcec2-3848</strain>
    </source>
</reference>
<protein>
    <submittedName>
        <fullName evidence="1">Uncharacterized protein</fullName>
    </submittedName>
</protein>
<proteinExistence type="predicted"/>
<reference evidence="1" key="2">
    <citation type="submission" date="2021-04" db="EMBL/GenBank/DDBJ databases">
        <authorList>
            <person name="Gilroy R."/>
        </authorList>
    </citation>
    <scope>NUCLEOTIDE SEQUENCE</scope>
    <source>
        <strain evidence="1">ChiBcec2-3848</strain>
    </source>
</reference>
<evidence type="ECO:0000313" key="2">
    <source>
        <dbReference type="Proteomes" id="UP000823886"/>
    </source>
</evidence>